<evidence type="ECO:0000256" key="12">
    <source>
        <dbReference type="ARBA" id="ARBA00037890"/>
    </source>
</evidence>
<dbReference type="PIRSF" id="PIRSF015665">
    <property type="entry name" value="CHOPT"/>
    <property type="match status" value="1"/>
</dbReference>
<accession>A0A6P5A958</accession>
<evidence type="ECO:0000256" key="3">
    <source>
        <dbReference type="ARBA" id="ARBA00022679"/>
    </source>
</evidence>
<comment type="subcellular location">
    <subcellularLocation>
        <location evidence="1">Membrane</location>
        <topology evidence="1">Multi-pass membrane protein</topology>
    </subcellularLocation>
</comment>
<evidence type="ECO:0000256" key="1">
    <source>
        <dbReference type="ARBA" id="ARBA00004141"/>
    </source>
</evidence>
<feature type="transmembrane region" description="Helical" evidence="16">
    <location>
        <begin position="285"/>
        <end position="305"/>
    </location>
</feature>
<dbReference type="GO" id="GO:0006646">
    <property type="term" value="P:phosphatidylethanolamine biosynthetic process"/>
    <property type="evidence" value="ECO:0007669"/>
    <property type="project" value="TreeGrafter"/>
</dbReference>
<dbReference type="PROSITE" id="PS00379">
    <property type="entry name" value="CDP_ALCOHOL_P_TRANSF"/>
    <property type="match status" value="1"/>
</dbReference>
<feature type="transmembrane region" description="Helical" evidence="16">
    <location>
        <begin position="50"/>
        <end position="73"/>
    </location>
</feature>
<dbReference type="GO" id="GO:0004142">
    <property type="term" value="F:diacylglycerol cholinephosphotransferase activity"/>
    <property type="evidence" value="ECO:0007669"/>
    <property type="project" value="UniProtKB-EC"/>
</dbReference>
<dbReference type="InterPro" id="IPR048254">
    <property type="entry name" value="CDP_ALCOHOL_P_TRANSF_CS"/>
</dbReference>
<dbReference type="PANTHER" id="PTHR10414">
    <property type="entry name" value="ETHANOLAMINEPHOSPHOTRANSFERASE"/>
    <property type="match status" value="1"/>
</dbReference>
<evidence type="ECO:0000256" key="11">
    <source>
        <dbReference type="ARBA" id="ARBA00036890"/>
    </source>
</evidence>
<feature type="transmembrane region" description="Helical" evidence="16">
    <location>
        <begin position="210"/>
        <end position="232"/>
    </location>
</feature>
<dbReference type="GO" id="GO:0005789">
    <property type="term" value="C:endoplasmic reticulum membrane"/>
    <property type="evidence" value="ECO:0007669"/>
    <property type="project" value="TreeGrafter"/>
</dbReference>
<comment type="catalytic activity">
    <reaction evidence="10">
        <text>1,2-dioctanoyl-sn-glycerol + CDP-choline = 1,2-dioctanoyl-sn-glycero-3-phosphocholine + CMP + H(+)</text>
        <dbReference type="Rhea" id="RHEA:54232"/>
        <dbReference type="ChEBI" id="CHEBI:15378"/>
        <dbReference type="ChEBI" id="CHEBI:58779"/>
        <dbReference type="ChEBI" id="CHEBI:60377"/>
        <dbReference type="ChEBI" id="CHEBI:76979"/>
        <dbReference type="ChEBI" id="CHEBI:78228"/>
    </reaction>
    <physiologicalReaction direction="left-to-right" evidence="10">
        <dbReference type="Rhea" id="RHEA:54233"/>
    </physiologicalReaction>
</comment>
<proteinExistence type="inferred from homology"/>
<feature type="transmembrane region" description="Helical" evidence="16">
    <location>
        <begin position="85"/>
        <end position="101"/>
    </location>
</feature>
<keyword evidence="6 16" id="KW-0472">Membrane</keyword>
<dbReference type="AlphaFoldDB" id="A0A6P5A958"/>
<evidence type="ECO:0000256" key="5">
    <source>
        <dbReference type="ARBA" id="ARBA00022989"/>
    </source>
</evidence>
<comment type="similarity">
    <text evidence="2 15">Belongs to the CDP-alcohol phosphatidyltransferase class-I family.</text>
</comment>
<feature type="transmembrane region" description="Helical" evidence="16">
    <location>
        <begin position="252"/>
        <end position="273"/>
    </location>
</feature>
<keyword evidence="7" id="KW-0594">Phospholipid biosynthesis</keyword>
<keyword evidence="3 15" id="KW-0808">Transferase</keyword>
<keyword evidence="7" id="KW-0443">Lipid metabolism</keyword>
<keyword evidence="17" id="KW-1185">Reference proteome</keyword>
<evidence type="ECO:0000256" key="9">
    <source>
        <dbReference type="ARBA" id="ARBA00036100"/>
    </source>
</evidence>
<evidence type="ECO:0000313" key="17">
    <source>
        <dbReference type="Proteomes" id="UP000515135"/>
    </source>
</evidence>
<comment type="catalytic activity">
    <reaction evidence="14">
        <text>CDP-choline + a 1,2-diacyl-sn-glycerol = a 1,2-diacyl-sn-glycero-3-phosphocholine + CMP + H(+)</text>
        <dbReference type="Rhea" id="RHEA:32939"/>
        <dbReference type="ChEBI" id="CHEBI:15378"/>
        <dbReference type="ChEBI" id="CHEBI:17815"/>
        <dbReference type="ChEBI" id="CHEBI:57643"/>
        <dbReference type="ChEBI" id="CHEBI:58779"/>
        <dbReference type="ChEBI" id="CHEBI:60377"/>
        <dbReference type="EC" id="2.7.8.2"/>
    </reaction>
    <physiologicalReaction direction="left-to-right" evidence="14">
        <dbReference type="Rhea" id="RHEA:32940"/>
    </physiologicalReaction>
</comment>
<keyword evidence="7" id="KW-0444">Lipid biosynthesis</keyword>
<organism evidence="17 18">
    <name type="scientific">Branchiostoma belcheri</name>
    <name type="common">Amphioxus</name>
    <dbReference type="NCBI Taxonomy" id="7741"/>
    <lineage>
        <taxon>Eukaryota</taxon>
        <taxon>Metazoa</taxon>
        <taxon>Chordata</taxon>
        <taxon>Cephalochordata</taxon>
        <taxon>Leptocardii</taxon>
        <taxon>Amphioxiformes</taxon>
        <taxon>Branchiostomatidae</taxon>
        <taxon>Branchiostoma</taxon>
    </lineage>
</organism>
<comment type="catalytic activity">
    <reaction evidence="11">
        <text>1-hexadecanoyl-2-(9Z-octadecenoyl)-sn-glycerol + CDP-choline = 1-hexadecanoyl-2-(9Z-octadecenoyl)-sn-glycero-3-phosphocholine + CMP + H(+)</text>
        <dbReference type="Rhea" id="RHEA:54244"/>
        <dbReference type="ChEBI" id="CHEBI:15378"/>
        <dbReference type="ChEBI" id="CHEBI:58779"/>
        <dbReference type="ChEBI" id="CHEBI:60377"/>
        <dbReference type="ChEBI" id="CHEBI:73001"/>
        <dbReference type="ChEBI" id="CHEBI:75466"/>
    </reaction>
    <physiologicalReaction direction="left-to-right" evidence="11">
        <dbReference type="Rhea" id="RHEA:54245"/>
    </physiologicalReaction>
</comment>
<evidence type="ECO:0000256" key="15">
    <source>
        <dbReference type="RuleBase" id="RU003750"/>
    </source>
</evidence>
<evidence type="ECO:0000256" key="4">
    <source>
        <dbReference type="ARBA" id="ARBA00022692"/>
    </source>
</evidence>
<dbReference type="GO" id="GO:0005794">
    <property type="term" value="C:Golgi apparatus"/>
    <property type="evidence" value="ECO:0007669"/>
    <property type="project" value="TreeGrafter"/>
</dbReference>
<dbReference type="Pfam" id="PF01066">
    <property type="entry name" value="CDP-OH_P_transf"/>
    <property type="match status" value="1"/>
</dbReference>
<evidence type="ECO:0000256" key="13">
    <source>
        <dbReference type="ARBA" id="ARBA00038987"/>
    </source>
</evidence>
<dbReference type="RefSeq" id="XP_019639872.1">
    <property type="nucleotide sequence ID" value="XM_019784313.1"/>
</dbReference>
<gene>
    <name evidence="18" type="primary">LOC109481720</name>
</gene>
<evidence type="ECO:0000256" key="2">
    <source>
        <dbReference type="ARBA" id="ARBA00010441"/>
    </source>
</evidence>
<name>A0A6P5A958_BRABE</name>
<evidence type="ECO:0000256" key="10">
    <source>
        <dbReference type="ARBA" id="ARBA00036651"/>
    </source>
</evidence>
<evidence type="ECO:0000256" key="16">
    <source>
        <dbReference type="SAM" id="Phobius"/>
    </source>
</evidence>
<dbReference type="InterPro" id="IPR014472">
    <property type="entry name" value="CHOPT"/>
</dbReference>
<dbReference type="PANTHER" id="PTHR10414:SF37">
    <property type="entry name" value="BB IN A BOXCAR, ISOFORM C"/>
    <property type="match status" value="1"/>
</dbReference>
<dbReference type="FunFam" id="1.20.120.1760:FF:000002">
    <property type="entry name" value="Choline/ethanolamine phosphotransferase 1"/>
    <property type="match status" value="1"/>
</dbReference>
<evidence type="ECO:0000256" key="7">
    <source>
        <dbReference type="ARBA" id="ARBA00023209"/>
    </source>
</evidence>
<dbReference type="EC" id="2.7.8.2" evidence="13"/>
<dbReference type="GeneID" id="109481720"/>
<feature type="transmembrane region" description="Helical" evidence="16">
    <location>
        <begin position="177"/>
        <end position="198"/>
    </location>
</feature>
<reference evidence="18" key="1">
    <citation type="submission" date="2025-08" db="UniProtKB">
        <authorList>
            <consortium name="RefSeq"/>
        </authorList>
    </citation>
    <scope>IDENTIFICATION</scope>
    <source>
        <tissue evidence="18">Gonad</tissue>
    </source>
</reference>
<keyword evidence="5 16" id="KW-1133">Transmembrane helix</keyword>
<comment type="catalytic activity">
    <reaction evidence="9">
        <text>1-hexadecanoyl-2-(4Z,7Z,10Z,13Z,16Z,19Z-docosahexaenoyl)-sn-glycerol + CDP-choline = 1-hexadecanoyl-2-(4Z,7Z,10Z,13Z,16Z,19Z-docosahexaenoyl)-sn-glycero-3-phosphocholine + CMP + H(+)</text>
        <dbReference type="Rhea" id="RHEA:54332"/>
        <dbReference type="ChEBI" id="CHEBI:15378"/>
        <dbReference type="ChEBI" id="CHEBI:58779"/>
        <dbReference type="ChEBI" id="CHEBI:60377"/>
        <dbReference type="ChEBI" id="CHEBI:74963"/>
        <dbReference type="ChEBI" id="CHEBI:82949"/>
    </reaction>
    <physiologicalReaction direction="left-to-right" evidence="9">
        <dbReference type="Rhea" id="RHEA:54333"/>
    </physiologicalReaction>
</comment>
<dbReference type="Gene3D" id="1.20.120.1760">
    <property type="match status" value="1"/>
</dbReference>
<dbReference type="InterPro" id="IPR000462">
    <property type="entry name" value="CDP-OH_P_trans"/>
</dbReference>
<comment type="pathway">
    <text evidence="12">Phospholipid metabolism; phosphatidylcholine biosynthesis; phosphatidylcholine from phosphocholine: step 2/2.</text>
</comment>
<sequence length="442" mass="49449">MSRYFLEMAPAMSEAQLKGLDEHKYSAAGTSAVEPVMQVYWRWLVEKVPLWVAPNLITLVGLIINVVTSLLLMYYSPTAREQAPAWVYMSCAVGLFLYQSLDAIDGKQARRTGSSTPLGELFDHGCDSISTVFVGVATCCAMTMGDSPDLMFITFFNAVFVFYCAHWQTYVSGTLKFGYFDVTETQFGVIMLFLMSMVLGKEFWGMQVPLVGLSVRVVAVIGSTSLSTWTVWGNFQTILKGGAGKNGSTVAGTSVLSPGFPILFPIVLALMIYKKSSMDLFQDHPCLYLLMFGMAIGKITNKLVVAHMTKSEMTMFDSSMIGPGLLFLDQYFNSFINEYIVLWISLIFVTFDLVQYCFLVCLQICDHLDIYCFNITSKPSKKGMNSGNMSKTKLFPSWPTAIPVLSKLYTQRFVTKLPSVAQGLRSHQYDWIVCWMSIRQII</sequence>
<evidence type="ECO:0000313" key="18">
    <source>
        <dbReference type="RefSeq" id="XP_019639872.1"/>
    </source>
</evidence>
<feature type="transmembrane region" description="Helical" evidence="16">
    <location>
        <begin position="340"/>
        <end position="362"/>
    </location>
</feature>
<keyword evidence="4 16" id="KW-0812">Transmembrane</keyword>
<protein>
    <recommendedName>
        <fullName evidence="13">diacylglycerol cholinephosphotransferase</fullName>
        <ecNumber evidence="13">2.7.8.2</ecNumber>
    </recommendedName>
</protein>
<dbReference type="OrthoDB" id="196717at2759"/>
<evidence type="ECO:0000256" key="14">
    <source>
        <dbReference type="ARBA" id="ARBA00048570"/>
    </source>
</evidence>
<evidence type="ECO:0000256" key="8">
    <source>
        <dbReference type="ARBA" id="ARBA00023264"/>
    </source>
</evidence>
<dbReference type="InterPro" id="IPR043130">
    <property type="entry name" value="CDP-OH_PTrfase_TM_dom"/>
</dbReference>
<dbReference type="GO" id="GO:0004307">
    <property type="term" value="F:ethanolaminephosphotransferase activity"/>
    <property type="evidence" value="ECO:0007669"/>
    <property type="project" value="TreeGrafter"/>
</dbReference>
<dbReference type="Proteomes" id="UP000515135">
    <property type="component" value="Unplaced"/>
</dbReference>
<evidence type="ECO:0000256" key="6">
    <source>
        <dbReference type="ARBA" id="ARBA00023136"/>
    </source>
</evidence>
<dbReference type="KEGG" id="bbel:109481720"/>
<keyword evidence="8" id="KW-1208">Phospholipid metabolism</keyword>
<feature type="transmembrane region" description="Helical" evidence="16">
    <location>
        <begin position="150"/>
        <end position="171"/>
    </location>
</feature>